<evidence type="ECO:0000313" key="4">
    <source>
        <dbReference type="Proteomes" id="UP000594464"/>
    </source>
</evidence>
<feature type="chain" id="PRO_5032707002" evidence="2">
    <location>
        <begin position="24"/>
        <end position="427"/>
    </location>
</feature>
<proteinExistence type="predicted"/>
<dbReference type="CDD" id="cd15482">
    <property type="entry name" value="Sialidase_non-viral"/>
    <property type="match status" value="1"/>
</dbReference>
<dbReference type="KEGG" id="nva:G3M78_00855"/>
<dbReference type="Proteomes" id="UP000594464">
    <property type="component" value="Chromosome"/>
</dbReference>
<organism evidence="3 4">
    <name type="scientific">Candidatus Nitrohelix vancouverensis</name>
    <dbReference type="NCBI Taxonomy" id="2705534"/>
    <lineage>
        <taxon>Bacteria</taxon>
        <taxon>Pseudomonadati</taxon>
        <taxon>Nitrospinota/Tectimicrobiota group</taxon>
        <taxon>Nitrospinota</taxon>
        <taxon>Nitrospinia</taxon>
        <taxon>Nitrospinales</taxon>
        <taxon>Nitrospinaceae</taxon>
        <taxon>Candidatus Nitrohelix</taxon>
    </lineage>
</organism>
<feature type="region of interest" description="Disordered" evidence="1">
    <location>
        <begin position="98"/>
        <end position="117"/>
    </location>
</feature>
<keyword evidence="2" id="KW-0732">Signal</keyword>
<dbReference type="SUPFAM" id="SSF50939">
    <property type="entry name" value="Sialidases"/>
    <property type="match status" value="2"/>
</dbReference>
<evidence type="ECO:0000256" key="2">
    <source>
        <dbReference type="SAM" id="SignalP"/>
    </source>
</evidence>
<dbReference type="PROSITE" id="PS51257">
    <property type="entry name" value="PROKAR_LIPOPROTEIN"/>
    <property type="match status" value="1"/>
</dbReference>
<dbReference type="EMBL" id="CP048620">
    <property type="protein sequence ID" value="QPJ64028.1"/>
    <property type="molecule type" value="Genomic_DNA"/>
</dbReference>
<evidence type="ECO:0000256" key="1">
    <source>
        <dbReference type="SAM" id="MobiDB-lite"/>
    </source>
</evidence>
<name>A0A7T0C012_9BACT</name>
<dbReference type="InterPro" id="IPR036278">
    <property type="entry name" value="Sialidase_sf"/>
</dbReference>
<dbReference type="Gene3D" id="2.120.10.10">
    <property type="match status" value="2"/>
</dbReference>
<accession>A0A7T0C012</accession>
<protein>
    <submittedName>
        <fullName evidence="3">Exo-alpha-sialidase</fullName>
    </submittedName>
</protein>
<sequence>MQTLAKHKILALGAVLTTALACAGSESAMNRSTLDNAPSSDGVLAHWEEKPVLIGKGSGPQLLMKASEGMSLLYAAMDETGRQNLMYQSSHNIGDTFSKPYRVNSEPGEISSHGENNPLLRPGAGIGMFAAWDSGKDIKFSRSMNFGRSFTPSIQVNDEGAQGYHSFQTMEVGPDGTIYAIWLDGRDKDSNIPGSSSLYLGRSTDRGATFEKNIRIAGDVCPCCRPAIAFDEKGKVFATWRTVHADNNRVVVVASSEDKGLTWSTGTPVTADGWKINGCPHSGPSMAYADGTLFLAWYTGATNEAVLRAARSSDGGKSFEVIEGVQGAVLDANHPELQMIDGDAWAIFQGRDPDSKSGWGVTEPWLVKIPAKGSVSAPQKVPSLGGSVSYPLLHSGAGGRIYATWTELTDEGPLAVLCRGRLANERP</sequence>
<feature type="signal peptide" evidence="2">
    <location>
        <begin position="1"/>
        <end position="23"/>
    </location>
</feature>
<dbReference type="AlphaFoldDB" id="A0A7T0C012"/>
<reference evidence="4" key="1">
    <citation type="submission" date="2020-02" db="EMBL/GenBank/DDBJ databases">
        <title>Genomic and physiological characterization of two novel Nitrospinaceae genera.</title>
        <authorList>
            <person name="Mueller A.J."/>
            <person name="Jung M.-Y."/>
            <person name="Strachan C.R."/>
            <person name="Herbold C.W."/>
            <person name="Kirkegaard R.H."/>
            <person name="Daims H."/>
        </authorList>
    </citation>
    <scope>NUCLEOTIDE SEQUENCE [LARGE SCALE GENOMIC DNA]</scope>
</reference>
<gene>
    <name evidence="3" type="ORF">G3M78_00855</name>
</gene>
<evidence type="ECO:0000313" key="3">
    <source>
        <dbReference type="EMBL" id="QPJ64028.1"/>
    </source>
</evidence>